<name>A0AAW5QYG3_9HYPH</name>
<dbReference type="SUPFAM" id="SSF50346">
    <property type="entry name" value="PRC-barrel domain"/>
    <property type="match status" value="1"/>
</dbReference>
<protein>
    <submittedName>
        <fullName evidence="3">PRC-barrel domain-containing protein</fullName>
    </submittedName>
</protein>
<accession>A0AAW5QYG3</accession>
<proteinExistence type="predicted"/>
<feature type="domain" description="PRC-barrel" evidence="2">
    <location>
        <begin position="85"/>
        <end position="150"/>
    </location>
</feature>
<evidence type="ECO:0000259" key="2">
    <source>
        <dbReference type="Pfam" id="PF05239"/>
    </source>
</evidence>
<evidence type="ECO:0000313" key="3">
    <source>
        <dbReference type="EMBL" id="MCT8972172.1"/>
    </source>
</evidence>
<dbReference type="InterPro" id="IPR011033">
    <property type="entry name" value="PRC_barrel-like_sf"/>
</dbReference>
<dbReference type="Gene3D" id="2.30.30.240">
    <property type="entry name" value="PRC-barrel domain"/>
    <property type="match status" value="1"/>
</dbReference>
<keyword evidence="4" id="KW-1185">Reference proteome</keyword>
<dbReference type="Proteomes" id="UP001320898">
    <property type="component" value="Unassembled WGS sequence"/>
</dbReference>
<gene>
    <name evidence="3" type="ORF">MUB46_09915</name>
</gene>
<dbReference type="Pfam" id="PF05239">
    <property type="entry name" value="PRC"/>
    <property type="match status" value="1"/>
</dbReference>
<dbReference type="AlphaFoldDB" id="A0AAW5QYG3"/>
<evidence type="ECO:0000313" key="4">
    <source>
        <dbReference type="Proteomes" id="UP001320898"/>
    </source>
</evidence>
<feature type="chain" id="PRO_5043689228" evidence="1">
    <location>
        <begin position="30"/>
        <end position="163"/>
    </location>
</feature>
<reference evidence="3 4" key="1">
    <citation type="submission" date="2022-04" db="EMBL/GenBank/DDBJ databases">
        <authorList>
            <person name="Ye Y.-Q."/>
            <person name="Du Z.-J."/>
        </authorList>
    </citation>
    <scope>NUCLEOTIDE SEQUENCE [LARGE SCALE GENOMIC DNA]</scope>
    <source>
        <strain evidence="3 4">A6E488</strain>
    </source>
</reference>
<dbReference type="InterPro" id="IPR027275">
    <property type="entry name" value="PRC-brl_dom"/>
</dbReference>
<dbReference type="EMBL" id="JALIDZ010000004">
    <property type="protein sequence ID" value="MCT8972172.1"/>
    <property type="molecule type" value="Genomic_DNA"/>
</dbReference>
<comment type="caution">
    <text evidence="3">The sequence shown here is derived from an EMBL/GenBank/DDBJ whole genome shotgun (WGS) entry which is preliminary data.</text>
</comment>
<dbReference type="RefSeq" id="WP_261615746.1">
    <property type="nucleotide sequence ID" value="NZ_JALIDZ010000004.1"/>
</dbReference>
<keyword evidence="1" id="KW-0732">Signal</keyword>
<evidence type="ECO:0000256" key="1">
    <source>
        <dbReference type="SAM" id="SignalP"/>
    </source>
</evidence>
<sequence length="163" mass="16416">MTTSRILPALVLATTLGAASALATASANAQTSEPSGEPLGAPAGELTPNQAIEQQVERNTLGEAAATARSQASGEAPVGSGATIEWIGSPIAAIDGTEVGTVSDVIVDGNGAVTKVRARVGGIFGLFSREVAIPAERIILEQNGILVAEMSVEEIRQARPASS</sequence>
<feature type="signal peptide" evidence="1">
    <location>
        <begin position="1"/>
        <end position="29"/>
    </location>
</feature>
<organism evidence="3 4">
    <name type="scientific">Microbaculum marinisediminis</name>
    <dbReference type="NCBI Taxonomy" id="2931392"/>
    <lineage>
        <taxon>Bacteria</taxon>
        <taxon>Pseudomonadati</taxon>
        <taxon>Pseudomonadota</taxon>
        <taxon>Alphaproteobacteria</taxon>
        <taxon>Hyphomicrobiales</taxon>
        <taxon>Tepidamorphaceae</taxon>
        <taxon>Microbaculum</taxon>
    </lineage>
</organism>